<reference evidence="1" key="1">
    <citation type="submission" date="2022-10" db="EMBL/GenBank/DDBJ databases">
        <title>Complete Genome of Trichothecium roseum strain YXFP-22015, a Plant Pathogen Isolated from Citrus.</title>
        <authorList>
            <person name="Wang Y."/>
            <person name="Zhu L."/>
        </authorList>
    </citation>
    <scope>NUCLEOTIDE SEQUENCE</scope>
    <source>
        <strain evidence="1">YXFP-22015</strain>
    </source>
</reference>
<dbReference type="Proteomes" id="UP001163324">
    <property type="component" value="Chromosome 3"/>
</dbReference>
<name>A0ACC0V5U0_9HYPO</name>
<proteinExistence type="predicted"/>
<protein>
    <submittedName>
        <fullName evidence="1">Uncharacterized protein</fullName>
    </submittedName>
</protein>
<accession>A0ACC0V5U0</accession>
<evidence type="ECO:0000313" key="1">
    <source>
        <dbReference type="EMBL" id="KAI9901653.1"/>
    </source>
</evidence>
<comment type="caution">
    <text evidence="1">The sequence shown here is derived from an EMBL/GenBank/DDBJ whole genome shotgun (WGS) entry which is preliminary data.</text>
</comment>
<keyword evidence="2" id="KW-1185">Reference proteome</keyword>
<gene>
    <name evidence="1" type="ORF">N3K66_003470</name>
</gene>
<dbReference type="EMBL" id="CM047942">
    <property type="protein sequence ID" value="KAI9901653.1"/>
    <property type="molecule type" value="Genomic_DNA"/>
</dbReference>
<organism evidence="1 2">
    <name type="scientific">Trichothecium roseum</name>
    <dbReference type="NCBI Taxonomy" id="47278"/>
    <lineage>
        <taxon>Eukaryota</taxon>
        <taxon>Fungi</taxon>
        <taxon>Dikarya</taxon>
        <taxon>Ascomycota</taxon>
        <taxon>Pezizomycotina</taxon>
        <taxon>Sordariomycetes</taxon>
        <taxon>Hypocreomycetidae</taxon>
        <taxon>Hypocreales</taxon>
        <taxon>Hypocreales incertae sedis</taxon>
        <taxon>Trichothecium</taxon>
    </lineage>
</organism>
<sequence>MADARRFVDLRNGHAGRLVYRPRRGSEDDLGQLLSTRILSGFPHLKPLGEVSELYPPSKSEDHDPTYAKLHTERNLQRRWLFHSYPEAFMAADNLPEQLSYELHHFKKLEETPILRPLLAVGDITDTSDPSRLAALPVMACATGESGELLRLVRTHDTQWQWEGDTLSTLHVPTVDLEDFEDEAIWTSDGLPISQIKFAARSVAHNTLRYIIVQRGTSTVILQPQYRKIPVPEKATYYSVSRGVSRIDPNPIISLTHHQTGGNAHSDVVFIPGLSGTPRQLCIIDECGYWTLWNMTGVLATGRNTTRLELVKAGHIIEGPLDEIPPVSPHPAQRHGAVLVGAEPDPDSWSLSDADTKTHGLFANLKQQLLVYNSERWTLFDLLTGEMRPSIVDWSSRKSKFGPIIDVQLSPVDPNHVFILTTKFVVWVDIFSYSEYTMTQRPVVLLTCAYGSTRGFEVKMTVCRSSSNNDNDADAMVLLYNSLDRQLYSFIFRLSPQNPPQFHLQTTCLPTVTTKEHQFSLESLHLQPLTLDVKATSSLVENGQDHSHIQFFQSMFLGKDFQVCQNMWFTAISHTISVDRPSIRLSEEQHKVDRQRVRKGKKLERTLGRLFSVPDEMIDIRTEDVAKTQRITQVDRKGESAAKAKRPRPVVLNFDRISQALRRYLASRPQPGSYELPRLLADSIQRSVLHGVGVGQLPLVTWQDIVGNQPGIADAPSATDFEVEDGLRELMDQPDYEAVLTYLGARLPGEPYDALVSFSHLKRELYSIWLEPFRETLTKAGLEKREAWLAALAKDIFLSTHGAVVQNIPLFGQTDTSRGFPGSQAPSSSRMMSSSQLQSSQIPSPQPSRSDIPSSPPSSITSPAAAPDAAIQRLQLLAPSLQPGKLGALDAAPVLSHWPSKAGVSTAGYVSSVAIATEKKFEGARERIKRIERKRKHMAEKYKLPPGHSSQKPNLQESDFSLRPEAPTIKSSQPPIPQSSQNQGMIMSQPAGGAFGDRKKAKLKKKKKSGFR</sequence>
<evidence type="ECO:0000313" key="2">
    <source>
        <dbReference type="Proteomes" id="UP001163324"/>
    </source>
</evidence>